<feature type="non-terminal residue" evidence="2">
    <location>
        <position position="1"/>
    </location>
</feature>
<dbReference type="AlphaFoldDB" id="A0A843VCJ0"/>
<comment type="caution">
    <text evidence="2">The sequence shown here is derived from an EMBL/GenBank/DDBJ whole genome shotgun (WGS) entry which is preliminary data.</text>
</comment>
<evidence type="ECO:0000256" key="1">
    <source>
        <dbReference type="SAM" id="MobiDB-lite"/>
    </source>
</evidence>
<proteinExistence type="predicted"/>
<evidence type="ECO:0000313" key="2">
    <source>
        <dbReference type="EMBL" id="MQL92247.1"/>
    </source>
</evidence>
<sequence>WTHWEFSENVNKWRRSPSKPINGKSIRKSQSMTKIPGTTRKRQKMTERPGSCRLHGPVEQDPRRFYETTCALLGPAYGRPLQVLGLLNNVNMSRNGRKPREVKIRPKSPGRIPLEVPSSGSCSVSVLRTLYSVRAP</sequence>
<name>A0A843VCJ0_COLES</name>
<feature type="region of interest" description="Disordered" evidence="1">
    <location>
        <begin position="13"/>
        <end position="59"/>
    </location>
</feature>
<reference evidence="2" key="1">
    <citation type="submission" date="2017-07" db="EMBL/GenBank/DDBJ databases">
        <title>Taro Niue Genome Assembly and Annotation.</title>
        <authorList>
            <person name="Atibalentja N."/>
            <person name="Keating K."/>
            <person name="Fields C.J."/>
        </authorList>
    </citation>
    <scope>NUCLEOTIDE SEQUENCE</scope>
    <source>
        <strain evidence="2">Niue_2</strain>
        <tissue evidence="2">Leaf</tissue>
    </source>
</reference>
<feature type="non-terminal residue" evidence="2">
    <location>
        <position position="136"/>
    </location>
</feature>
<gene>
    <name evidence="2" type="ORF">Taro_024870</name>
</gene>
<keyword evidence="3" id="KW-1185">Reference proteome</keyword>
<dbReference type="Proteomes" id="UP000652761">
    <property type="component" value="Unassembled WGS sequence"/>
</dbReference>
<organism evidence="2 3">
    <name type="scientific">Colocasia esculenta</name>
    <name type="common">Wild taro</name>
    <name type="synonym">Arum esculentum</name>
    <dbReference type="NCBI Taxonomy" id="4460"/>
    <lineage>
        <taxon>Eukaryota</taxon>
        <taxon>Viridiplantae</taxon>
        <taxon>Streptophyta</taxon>
        <taxon>Embryophyta</taxon>
        <taxon>Tracheophyta</taxon>
        <taxon>Spermatophyta</taxon>
        <taxon>Magnoliopsida</taxon>
        <taxon>Liliopsida</taxon>
        <taxon>Araceae</taxon>
        <taxon>Aroideae</taxon>
        <taxon>Colocasieae</taxon>
        <taxon>Colocasia</taxon>
    </lineage>
</organism>
<protein>
    <submittedName>
        <fullName evidence="2">Uncharacterized protein</fullName>
    </submittedName>
</protein>
<evidence type="ECO:0000313" key="3">
    <source>
        <dbReference type="Proteomes" id="UP000652761"/>
    </source>
</evidence>
<dbReference type="EMBL" id="NMUH01001427">
    <property type="protein sequence ID" value="MQL92247.1"/>
    <property type="molecule type" value="Genomic_DNA"/>
</dbReference>
<accession>A0A843VCJ0</accession>